<dbReference type="InterPro" id="IPR036736">
    <property type="entry name" value="ACP-like_sf"/>
</dbReference>
<reference evidence="7 8" key="1">
    <citation type="journal article" date="2014" name="Genome Announc.">
        <title>Draft Genome Sequence of Propane- and Butane-Oxidizing Actinobacterium Rhodococcus ruber IEGM 231.</title>
        <authorList>
            <person name="Ivshina I.B."/>
            <person name="Kuyukina M.S."/>
            <person name="Krivoruchko A.V."/>
            <person name="Barbe V."/>
            <person name="Fischer C."/>
        </authorList>
    </citation>
    <scope>NUCLEOTIDE SEQUENCE [LARGE SCALE GENOMIC DNA]</scope>
</reference>
<protein>
    <submittedName>
        <fullName evidence="7">Putative non-ribosomal peptide synthetase</fullName>
    </submittedName>
</protein>
<dbReference type="InterPro" id="IPR025110">
    <property type="entry name" value="AMP-bd_C"/>
</dbReference>
<dbReference type="FunFam" id="3.40.50.12780:FF:000012">
    <property type="entry name" value="Non-ribosomal peptide synthetase"/>
    <property type="match status" value="2"/>
</dbReference>
<dbReference type="Gene3D" id="2.30.38.10">
    <property type="entry name" value="Luciferase, Domain 3"/>
    <property type="match status" value="2"/>
</dbReference>
<feature type="domain" description="Carrier" evidence="6">
    <location>
        <begin position="1593"/>
        <end position="1668"/>
    </location>
</feature>
<evidence type="ECO:0000256" key="2">
    <source>
        <dbReference type="ARBA" id="ARBA00006432"/>
    </source>
</evidence>
<dbReference type="InterPro" id="IPR029058">
    <property type="entry name" value="AB_hydrolase_fold"/>
</dbReference>
<dbReference type="NCBIfam" id="TIGR01733">
    <property type="entry name" value="AA-adenyl-dom"/>
    <property type="match status" value="3"/>
</dbReference>
<dbReference type="SUPFAM" id="SSF52777">
    <property type="entry name" value="CoA-dependent acyltransferases"/>
    <property type="match status" value="4"/>
</dbReference>
<dbReference type="GO" id="GO:0044550">
    <property type="term" value="P:secondary metabolite biosynthetic process"/>
    <property type="evidence" value="ECO:0007669"/>
    <property type="project" value="UniProtKB-ARBA"/>
</dbReference>
<dbReference type="SMART" id="SM00824">
    <property type="entry name" value="PKS_TE"/>
    <property type="match status" value="1"/>
</dbReference>
<dbReference type="UniPathway" id="UPA00011"/>
<evidence type="ECO:0000256" key="1">
    <source>
        <dbReference type="ARBA" id="ARBA00001957"/>
    </source>
</evidence>
<dbReference type="InterPro" id="IPR020845">
    <property type="entry name" value="AMP-binding_CS"/>
</dbReference>
<dbReference type="Pfam" id="PF00975">
    <property type="entry name" value="Thioesterase"/>
    <property type="match status" value="1"/>
</dbReference>
<dbReference type="Pfam" id="PF00501">
    <property type="entry name" value="AMP-binding"/>
    <property type="match status" value="3"/>
</dbReference>
<dbReference type="RefSeq" id="WP_082061281.1">
    <property type="nucleotide sequence ID" value="NZ_JAPWIU010000014.1"/>
</dbReference>
<comment type="similarity">
    <text evidence="2">Belongs to the ATP-dependent AMP-binding enzyme family.</text>
</comment>
<dbReference type="SUPFAM" id="SSF53474">
    <property type="entry name" value="alpha/beta-Hydrolases"/>
    <property type="match status" value="1"/>
</dbReference>
<dbReference type="GO" id="GO:0043041">
    <property type="term" value="P:amino acid activation for nonribosomal peptide biosynthetic process"/>
    <property type="evidence" value="ECO:0007669"/>
    <property type="project" value="TreeGrafter"/>
</dbReference>
<evidence type="ECO:0000256" key="3">
    <source>
        <dbReference type="ARBA" id="ARBA00022450"/>
    </source>
</evidence>
<feature type="domain" description="Carrier" evidence="6">
    <location>
        <begin position="531"/>
        <end position="606"/>
    </location>
</feature>
<dbReference type="FunFam" id="2.30.38.10:FF:000001">
    <property type="entry name" value="Non-ribosomal peptide synthetase PvdI"/>
    <property type="match status" value="2"/>
</dbReference>
<dbReference type="InterPro" id="IPR001242">
    <property type="entry name" value="Condensation_dom"/>
</dbReference>
<dbReference type="FunFam" id="3.30.300.30:FF:000010">
    <property type="entry name" value="Enterobactin synthetase component F"/>
    <property type="match status" value="1"/>
</dbReference>
<dbReference type="SUPFAM" id="SSF47336">
    <property type="entry name" value="ACP-like"/>
    <property type="match status" value="3"/>
</dbReference>
<dbReference type="PROSITE" id="PS00455">
    <property type="entry name" value="AMP_BINDING"/>
    <property type="match status" value="3"/>
</dbReference>
<dbReference type="Gene3D" id="3.40.50.1820">
    <property type="entry name" value="alpha/beta hydrolase"/>
    <property type="match status" value="1"/>
</dbReference>
<dbReference type="NCBIfam" id="NF003417">
    <property type="entry name" value="PRK04813.1"/>
    <property type="match status" value="3"/>
</dbReference>
<proteinExistence type="inferred from homology"/>
<dbReference type="FunFam" id="1.10.1200.10:FF:000005">
    <property type="entry name" value="Nonribosomal peptide synthetase 1"/>
    <property type="match status" value="2"/>
</dbReference>
<dbReference type="CDD" id="cd17646">
    <property type="entry name" value="A_NRPS_AB3403-like"/>
    <property type="match status" value="2"/>
</dbReference>
<accession>A0A098BKA7</accession>
<dbReference type="InterPro" id="IPR000873">
    <property type="entry name" value="AMP-dep_synth/lig_dom"/>
</dbReference>
<dbReference type="InterPro" id="IPR023213">
    <property type="entry name" value="CAT-like_dom_sf"/>
</dbReference>
<dbReference type="SUPFAM" id="SSF56801">
    <property type="entry name" value="Acetyl-CoA synthetase-like"/>
    <property type="match status" value="3"/>
</dbReference>
<dbReference type="Gene3D" id="3.30.559.10">
    <property type="entry name" value="Chloramphenicol acetyltransferase-like domain"/>
    <property type="match status" value="2"/>
</dbReference>
<dbReference type="Gene3D" id="3.30.559.30">
    <property type="entry name" value="Nonribosomal peptide synthetase, condensation domain"/>
    <property type="match status" value="2"/>
</dbReference>
<dbReference type="Pfam" id="PF13193">
    <property type="entry name" value="AMP-binding_C"/>
    <property type="match status" value="3"/>
</dbReference>
<gene>
    <name evidence="7" type="ORF">RHRU231_470006</name>
</gene>
<dbReference type="GO" id="GO:0005829">
    <property type="term" value="C:cytosol"/>
    <property type="evidence" value="ECO:0007669"/>
    <property type="project" value="TreeGrafter"/>
</dbReference>
<dbReference type="InterPro" id="IPR001031">
    <property type="entry name" value="Thioesterase"/>
</dbReference>
<name>A0A098BKA7_9NOCA</name>
<dbReference type="SMART" id="SM00823">
    <property type="entry name" value="PKS_PP"/>
    <property type="match status" value="3"/>
</dbReference>
<dbReference type="GO" id="GO:0008610">
    <property type="term" value="P:lipid biosynthetic process"/>
    <property type="evidence" value="ECO:0007669"/>
    <property type="project" value="UniProtKB-ARBA"/>
</dbReference>
<dbReference type="FunFam" id="3.40.50.980:FF:000001">
    <property type="entry name" value="Non-ribosomal peptide synthetase"/>
    <property type="match status" value="3"/>
</dbReference>
<dbReference type="GO" id="GO:0003824">
    <property type="term" value="F:catalytic activity"/>
    <property type="evidence" value="ECO:0007669"/>
    <property type="project" value="InterPro"/>
</dbReference>
<dbReference type="Pfam" id="PF00550">
    <property type="entry name" value="PP-binding"/>
    <property type="match status" value="3"/>
</dbReference>
<dbReference type="InterPro" id="IPR020806">
    <property type="entry name" value="PKS_PP-bd"/>
</dbReference>
<evidence type="ECO:0000313" key="8">
    <source>
        <dbReference type="Proteomes" id="UP000042997"/>
    </source>
</evidence>
<dbReference type="PROSITE" id="PS50075">
    <property type="entry name" value="CARRIER"/>
    <property type="match status" value="3"/>
</dbReference>
<dbReference type="Gene3D" id="1.10.1200.10">
    <property type="entry name" value="ACP-like"/>
    <property type="match status" value="2"/>
</dbReference>
<evidence type="ECO:0000256" key="4">
    <source>
        <dbReference type="ARBA" id="ARBA00022553"/>
    </source>
</evidence>
<sequence>MSVDGSGDRRPDDSRGRRPARQRPSRRRGPRAALLPQLLAAAVERDPAAAAVVFEDRTLSYGELDSASSRLARLLIQRGIGPEDVVAVASTRSIESVLSVWAVAKAGAAFVPVDPNYPEDRVQHMIDDSGARAGLTLTASVPDLPGSVPWIALDSTETRAALAEQSAAPVALDDRVRTLRAEHPAYVIYTSGSTGRPKGVVVTHTGLEGFCAEQVERYALTPASRTLHFASPSFDASVLELLLAVGAGSTMVIAPPSVYGGEDLAELLRSRQVTHAFVTPAALASVDPAGLDTLAMVVVGGEACPPDLVARWAPGRRFFNGYGPTETTIMTNISHALQPGEQVTIGRAIRGMTAHVLDERLNPVPAGVVGELYLEGPGLARGYHRRAALTAERFVAGVGGTRLYRTGDLVRSGEAGLIYMGRNDFQVKIRGFRIELGEIDAALAAHPDADFAVTVGREAPSGEARLVSYVHPVPGADVDPDALTEFVSHRLPAHMVPAVIVPLDRIPLTPVGKLDRSALPEPELPTHEYRAPRSATEQAVAEVFTELLGAERAGLDDDFFELGGNSLVATRAAARLGERLATRVPARLLFEASTVEGLAALVEPSVGAGAQQPLVAGPRPDPIPLSLAQQRMWFLNRFDPASAANNIPVALRVRGALDVDALRRALADVVARHEVLRTVYPEHDGIGSQLILPPEEAAHPLDPVPTAPDEIAAAVARLATAGFDVTSEVPLRVELLRSADDEHVLVVVVHHIAADGASIAPFVRDLVTAYVARSGGAAPAWEPLAVQYADYALWQRAVLGDESDPASPAAREIEFWRGALADLPDRLDLPTDRPRPVEASGRGATVDFEVDAALHEAVEAAAQATGTSAFMVVHAALAVLLSRLSGTADIAIGTPVAGRGERALDDLVGMFVNTLVLRTRVEPDATFAELLGQVRDVDLAAFDNAELPFERLVEVLDPVRSAGHHPLFQVALFFQNLDRAEVTLPDVEIESVDLGGAVAKFDLQLTVSPREEAGKPAGMSAQFTYATDLFDESTVQSFAGRLIRLLAALAAGTDRVVGDLDLLDTAEHRALAAGNDRAVHPVRAAGLLAAYRDAAARRPDAAAVVFGDETLTYAQFDARVNRLARYLVGLGVGPETLVALAIRRSIDLPVAIYAVVAAGGAYVPLDPDHPADRIGHILSTAQPVCVLSTRADAADLPGTVAPVLVDDLDLRGYAPDPIRDDELAGPIRPGTPAYVIFTSGSTGRPKGVCVSHEAIVNQLEWMAHEYEIAAGDVYLQKTATTFDVSLWGWFLPLRAGAALVVATHDGHRDPVYVAETIARHGVTLTDFVPSMLSVFAAHAPAGTCSTLRHVFVIGEALPPETVDAFRRVCAAAVHNLYGPTEAAVSVTYWPAGDEQQSVPIGVPEWNVRVYVLDGRLHPVPVGVPGELYLAGVQLARGYVGRPDLTADRFVADPLGAPGARMYRTGDLVRWRRTASGEQVLDYIGRTDFQVKFRGQRIELGEIESALLAQPTVGQAVALVVPTVTGEQLVGYVVAAPGATVEGARVLDGVRVVLPSYMVPSALVVLDAFPLNASGKLDRKALPEPVFESRGFRAPTTPAEEIVAGVFAEVLGVERVGLDDDFFALGGNSLNATQVVARLGAALDAQVPVRVLFESSTVQALAVAVERHAGSGAVVPLVRQVRPERVPLSFAQQRMWFINQFDPSSPVYNVPLVIRLSGRLDVEALQAAVADVLERHESLRTVYPSDADGPVQVVLPVSGVVLDLEPVRVPESEVFAAVGGVIGAGFDVAAEVPVRARLFQVADAEFVLVVVVHHIAGDGSSMAPLGRDVMVAYESRHRGEVPGWVPLPVQYADFALWQRRMLGSVDDPESVFSRQMQYWLGQLEDLPEVLPLQTDRPRPAVQSFRGATVSFEVPASVHAGLSRVGREHASTVFMVVHAALAVLLSRLSGTADIAVGTPVAGRGARELDDLIGMFVNTLVLRTRVESGVSFEQVLSQARAVDVAAFGHADVPFEALVDEFAPVRSTAHSPLFQVLLVFQNFARTRFELPELVVSGVEAELDSAKFDLQFTFVEQFDESGAPAGMVGAVTYASDLFDESTVVGFGQRFVRVLESVVVDPSVPVGEIEILEAAERVRVLETWNATSVDLDGSVTLVDLFDEQVRRSPAVPAVVSVEEEWSYAEFASRVRRLARHLIGLGVGPETVVAVAMRRSVDLVVAVHAVLAAGGAYVPIDPDHPGERTQYVLASAAPLVVLTTVRDGFEAPGSPVLEVDVVDVSGYSDEPIADEERIAGLQASNTAYVIYTSGSTGRPKGVALTHAATVNQLRWAQARYPLDSSDVVLHKTPFTFDVSVWELFWTLQTGARLVVAAPDGHRDPFYLAEVIADYGVTTVHFVPSMLAAFVAVVPEGVGAGVRRVFVAGEALPIEVVRRVVRDGNGTPEVHNWYGPAEAEVVTAWVGDPSAPSALIGAPVWNTEVYVLDGRLQPVPVGVAGELYLAGAQLARGYHGRAELTADRFVANPFGGAGQRMYRTGDLVRWTAGGELEYLGRTDFQVKLRGQRIELGEIEAALLTQPGVEQSVVVLHNDPHTGEQLVGYVVAAPGATVEGARVLDGVRVVLPSYMVPSALVVLDAFPLNASGKLDRKALPEPVFESRGFRAPTTPAEEIVAGVFAEVLGVERVGLDDDFFALGGNSLNATQVANRLRTKTGIDVRIQWFFADPTVEGLAGRLLEAATSELDYDVTQDVAMAVVLPIRRKGAREPLFCVHPMYGLSWCYSGLTRFAEDRPVYGLQSPALSEDEALPGSLEDMALRYVDEIRRIQPHGPYHLLGWSLGGVLSHIIAVELQSAGEEVATLAMLDSHHNLEVSEFHDAVREALEEVGIDLGDADISNMSTENAEQLFETMVVGGPALDLERVRRIYASAIRSAELIASHTPGMYRGNLLYFSATEHLPGVDDPAQRWSEFVEGEIVDVSVPGTHADMTTPESLAIIGPVLARHLDDKKCRDEGRTEPVQGSERS</sequence>
<feature type="domain" description="Carrier" evidence="6">
    <location>
        <begin position="2654"/>
        <end position="2729"/>
    </location>
</feature>
<dbReference type="PANTHER" id="PTHR45527">
    <property type="entry name" value="NONRIBOSOMAL PEPTIDE SYNTHETASE"/>
    <property type="match status" value="1"/>
</dbReference>
<evidence type="ECO:0000256" key="5">
    <source>
        <dbReference type="SAM" id="MobiDB-lite"/>
    </source>
</evidence>
<dbReference type="Pfam" id="PF00668">
    <property type="entry name" value="Condensation"/>
    <property type="match status" value="2"/>
</dbReference>
<dbReference type="EMBL" id="CCSD01000058">
    <property type="protein sequence ID" value="CDZ89158.1"/>
    <property type="molecule type" value="Genomic_DNA"/>
</dbReference>
<keyword evidence="3" id="KW-0596">Phosphopantetheine</keyword>
<dbReference type="OrthoDB" id="2472181at2"/>
<evidence type="ECO:0000259" key="6">
    <source>
        <dbReference type="PROSITE" id="PS50075"/>
    </source>
</evidence>
<comment type="cofactor">
    <cofactor evidence="1">
        <name>pantetheine 4'-phosphate</name>
        <dbReference type="ChEBI" id="CHEBI:47942"/>
    </cofactor>
</comment>
<dbReference type="InterPro" id="IPR042099">
    <property type="entry name" value="ANL_N_sf"/>
</dbReference>
<feature type="compositionally biased region" description="Basic and acidic residues" evidence="5">
    <location>
        <begin position="1"/>
        <end position="16"/>
    </location>
</feature>
<dbReference type="InterPro" id="IPR045851">
    <property type="entry name" value="AMP-bd_C_sf"/>
</dbReference>
<organism evidence="7 8">
    <name type="scientific">Rhodococcus ruber</name>
    <dbReference type="NCBI Taxonomy" id="1830"/>
    <lineage>
        <taxon>Bacteria</taxon>
        <taxon>Bacillati</taxon>
        <taxon>Actinomycetota</taxon>
        <taxon>Actinomycetes</taxon>
        <taxon>Mycobacteriales</taxon>
        <taxon>Nocardiaceae</taxon>
        <taxon>Rhodococcus</taxon>
    </lineage>
</organism>
<feature type="compositionally biased region" description="Basic residues" evidence="5">
    <location>
        <begin position="17"/>
        <end position="30"/>
    </location>
</feature>
<dbReference type="InterPro" id="IPR009081">
    <property type="entry name" value="PP-bd_ACP"/>
</dbReference>
<dbReference type="InterPro" id="IPR010071">
    <property type="entry name" value="AA_adenyl_dom"/>
</dbReference>
<dbReference type="InterPro" id="IPR020802">
    <property type="entry name" value="TesA-like"/>
</dbReference>
<dbReference type="GO" id="GO:0031177">
    <property type="term" value="F:phosphopantetheine binding"/>
    <property type="evidence" value="ECO:0007669"/>
    <property type="project" value="InterPro"/>
</dbReference>
<keyword evidence="4" id="KW-0597">Phosphoprotein</keyword>
<dbReference type="InterPro" id="IPR006162">
    <property type="entry name" value="Ppantetheine_attach_site"/>
</dbReference>
<dbReference type="PANTHER" id="PTHR45527:SF1">
    <property type="entry name" value="FATTY ACID SYNTHASE"/>
    <property type="match status" value="1"/>
</dbReference>
<dbReference type="eggNOG" id="COG1020">
    <property type="taxonomic scope" value="Bacteria"/>
</dbReference>
<dbReference type="Gene3D" id="3.40.50.12780">
    <property type="entry name" value="N-terminal domain of ligase-like"/>
    <property type="match status" value="1"/>
</dbReference>
<dbReference type="Gene3D" id="3.40.50.980">
    <property type="match status" value="4"/>
</dbReference>
<dbReference type="Gene3D" id="3.30.300.30">
    <property type="match status" value="3"/>
</dbReference>
<evidence type="ECO:0000313" key="7">
    <source>
        <dbReference type="EMBL" id="CDZ89158.1"/>
    </source>
</evidence>
<dbReference type="CDD" id="cd19540">
    <property type="entry name" value="LCL_NRPS-like"/>
    <property type="match status" value="2"/>
</dbReference>
<dbReference type="Proteomes" id="UP000042997">
    <property type="component" value="Unassembled WGS sequence"/>
</dbReference>
<dbReference type="PROSITE" id="PS00012">
    <property type="entry name" value="PHOSPHOPANTETHEINE"/>
    <property type="match status" value="3"/>
</dbReference>
<feature type="region of interest" description="Disordered" evidence="5">
    <location>
        <begin position="1"/>
        <end position="31"/>
    </location>
</feature>